<dbReference type="GO" id="GO:0016787">
    <property type="term" value="F:hydrolase activity"/>
    <property type="evidence" value="ECO:0007669"/>
    <property type="project" value="UniProtKB-KW"/>
</dbReference>
<dbReference type="SUPFAM" id="SSF53474">
    <property type="entry name" value="alpha/beta-Hydrolases"/>
    <property type="match status" value="1"/>
</dbReference>
<organism evidence="3 4">
    <name type="scientific">Hoeflea poritis</name>
    <dbReference type="NCBI Taxonomy" id="2993659"/>
    <lineage>
        <taxon>Bacteria</taxon>
        <taxon>Pseudomonadati</taxon>
        <taxon>Pseudomonadota</taxon>
        <taxon>Alphaproteobacteria</taxon>
        <taxon>Hyphomicrobiales</taxon>
        <taxon>Rhizobiaceae</taxon>
        <taxon>Hoeflea</taxon>
    </lineage>
</organism>
<feature type="domain" description="AB hydrolase-1" evidence="2">
    <location>
        <begin position="28"/>
        <end position="247"/>
    </location>
</feature>
<reference evidence="3" key="1">
    <citation type="submission" date="2022-11" db="EMBL/GenBank/DDBJ databases">
        <title>Hoeflea poritis sp. nov., isolated from scleractinian coral Porites lutea.</title>
        <authorList>
            <person name="Zhang G."/>
            <person name="Wei Q."/>
            <person name="Cai L."/>
        </authorList>
    </citation>
    <scope>NUCLEOTIDE SEQUENCE</scope>
    <source>
        <strain evidence="3">E7-10</strain>
    </source>
</reference>
<dbReference type="RefSeq" id="WP_271087960.1">
    <property type="nucleotide sequence ID" value="NZ_JAPJZH010000002.1"/>
</dbReference>
<dbReference type="Pfam" id="PF12697">
    <property type="entry name" value="Abhydrolase_6"/>
    <property type="match status" value="1"/>
</dbReference>
<dbReference type="InterPro" id="IPR000073">
    <property type="entry name" value="AB_hydrolase_1"/>
</dbReference>
<dbReference type="Gene3D" id="3.40.50.1820">
    <property type="entry name" value="alpha/beta hydrolase"/>
    <property type="match status" value="1"/>
</dbReference>
<dbReference type="PANTHER" id="PTHR43798:SF31">
    <property type="entry name" value="AB HYDROLASE SUPERFAMILY PROTEIN YCLE"/>
    <property type="match status" value="1"/>
</dbReference>
<evidence type="ECO:0000256" key="1">
    <source>
        <dbReference type="ARBA" id="ARBA00022801"/>
    </source>
</evidence>
<keyword evidence="4" id="KW-1185">Reference proteome</keyword>
<proteinExistence type="predicted"/>
<keyword evidence="1 3" id="KW-0378">Hydrolase</keyword>
<dbReference type="InterPro" id="IPR029058">
    <property type="entry name" value="AB_hydrolase_fold"/>
</dbReference>
<accession>A0ABT4VIA5</accession>
<gene>
    <name evidence="3" type="ORF">OOZ53_03670</name>
</gene>
<sequence length="264" mass="28088">MHNKVSVGDYELAYSFNGVEPVGEGPVIVLVHGAGGQMADWPMAWRGNAKGCLAKFPCYAIDLPGHGQSGGTSQRTVDDYAQAVAAFLEALDLNNVFLAGHSMGAGIALTLAVAGNPRLCAIAIVAGSSKLSVSPAILEGLQNNFEATVDNIVKYSWHRDTCDAFRQEGRKRLIEAGPEVVHDDFFACSNYDLSDRLDKVGIPVLVLAATADKMVPADKSEALAGKLKRASFVALDGCGHYLQIEQTEAAGQTFSDFLTKEIAR</sequence>
<dbReference type="Proteomes" id="UP001148313">
    <property type="component" value="Unassembled WGS sequence"/>
</dbReference>
<dbReference type="PANTHER" id="PTHR43798">
    <property type="entry name" value="MONOACYLGLYCEROL LIPASE"/>
    <property type="match status" value="1"/>
</dbReference>
<evidence type="ECO:0000313" key="3">
    <source>
        <dbReference type="EMBL" id="MDA4844430.1"/>
    </source>
</evidence>
<protein>
    <submittedName>
        <fullName evidence="3">Alpha/beta fold hydrolase</fullName>
    </submittedName>
</protein>
<name>A0ABT4VIA5_9HYPH</name>
<dbReference type="EMBL" id="JAPJZH010000002">
    <property type="protein sequence ID" value="MDA4844430.1"/>
    <property type="molecule type" value="Genomic_DNA"/>
</dbReference>
<evidence type="ECO:0000259" key="2">
    <source>
        <dbReference type="Pfam" id="PF12697"/>
    </source>
</evidence>
<comment type="caution">
    <text evidence="3">The sequence shown here is derived from an EMBL/GenBank/DDBJ whole genome shotgun (WGS) entry which is preliminary data.</text>
</comment>
<evidence type="ECO:0000313" key="4">
    <source>
        <dbReference type="Proteomes" id="UP001148313"/>
    </source>
</evidence>
<dbReference type="PRINTS" id="PR00111">
    <property type="entry name" value="ABHYDROLASE"/>
</dbReference>
<dbReference type="InterPro" id="IPR050266">
    <property type="entry name" value="AB_hydrolase_sf"/>
</dbReference>